<sequence length="369" mass="41084">MSIIPNYSTHQHHLYTNPHSKITTTFLASLAIPTVLTRCWSPRTDSTDEERQTLLSPPPPSNPATLTSQYGSCTEILHYGTHSSVRLYARKSSTSPTTPKQLHVVKILRRSSNAYTRATHRLEQALSSTLPHPNLLQAIDTLQNDRGETCLVMPYCAGGDLNTFIATTSAQSLQIEEANCFFKQIMRAVTYLHENSIAHRGLTTENILLTARGAVKIADFGSAEWLLAADGTRAESRIRMQLSSLYPPVLKVAGSMPYLAPEVFGDGCGVDARAGDVWAAGLVYMTMRCGRLLWRMPVAEEDGGYCAYLRGRRTYEGFPPIEGLDEMRCRNVIYAMLNPCSERRIRAEEVLRSEWVHGVRLCDAGEMGW</sequence>
<keyword evidence="1" id="KW-0547">Nucleotide-binding</keyword>
<dbReference type="EMBL" id="ML732196">
    <property type="protein sequence ID" value="KAB8075277.1"/>
    <property type="molecule type" value="Genomic_DNA"/>
</dbReference>
<dbReference type="Pfam" id="PF00069">
    <property type="entry name" value="Pkinase"/>
    <property type="match status" value="1"/>
</dbReference>
<proteinExistence type="predicted"/>
<dbReference type="OrthoDB" id="4062651at2759"/>
<keyword evidence="6" id="KW-1185">Reference proteome</keyword>
<evidence type="ECO:0000256" key="1">
    <source>
        <dbReference type="ARBA" id="ARBA00022741"/>
    </source>
</evidence>
<keyword evidence="2" id="KW-0067">ATP-binding</keyword>
<dbReference type="CDD" id="cd13994">
    <property type="entry name" value="STKc_HAL4_like"/>
    <property type="match status" value="1"/>
</dbReference>
<accession>A0A5N5X5B5</accession>
<feature type="region of interest" description="Disordered" evidence="3">
    <location>
        <begin position="41"/>
        <end position="67"/>
    </location>
</feature>
<dbReference type="SUPFAM" id="SSF56112">
    <property type="entry name" value="Protein kinase-like (PK-like)"/>
    <property type="match status" value="1"/>
</dbReference>
<evidence type="ECO:0000313" key="5">
    <source>
        <dbReference type="EMBL" id="KAB8075277.1"/>
    </source>
</evidence>
<feature type="domain" description="Protein kinase" evidence="4">
    <location>
        <begin position="71"/>
        <end position="356"/>
    </location>
</feature>
<keyword evidence="5" id="KW-0418">Kinase</keyword>
<evidence type="ECO:0000256" key="3">
    <source>
        <dbReference type="SAM" id="MobiDB-lite"/>
    </source>
</evidence>
<name>A0A5N5X5B5_9EURO</name>
<dbReference type="InterPro" id="IPR011009">
    <property type="entry name" value="Kinase-like_dom_sf"/>
</dbReference>
<protein>
    <submittedName>
        <fullName evidence="5">Kinase-like domain-containing protein</fullName>
    </submittedName>
</protein>
<dbReference type="GO" id="GO:0004674">
    <property type="term" value="F:protein serine/threonine kinase activity"/>
    <property type="evidence" value="ECO:0007669"/>
    <property type="project" value="TreeGrafter"/>
</dbReference>
<evidence type="ECO:0000256" key="2">
    <source>
        <dbReference type="ARBA" id="ARBA00022840"/>
    </source>
</evidence>
<dbReference type="PANTHER" id="PTHR24346">
    <property type="entry name" value="MAP/MICROTUBULE AFFINITY-REGULATING KINASE"/>
    <property type="match status" value="1"/>
</dbReference>
<keyword evidence="5" id="KW-0808">Transferase</keyword>
<dbReference type="Proteomes" id="UP000326565">
    <property type="component" value="Unassembled WGS sequence"/>
</dbReference>
<reference evidence="5 6" key="1">
    <citation type="submission" date="2019-04" db="EMBL/GenBank/DDBJ databases">
        <title>Friends and foes A comparative genomics study of 23 Aspergillus species from section Flavi.</title>
        <authorList>
            <consortium name="DOE Joint Genome Institute"/>
            <person name="Kjaerbolling I."/>
            <person name="Vesth T."/>
            <person name="Frisvad J.C."/>
            <person name="Nybo J.L."/>
            <person name="Theobald S."/>
            <person name="Kildgaard S."/>
            <person name="Isbrandt T."/>
            <person name="Kuo A."/>
            <person name="Sato A."/>
            <person name="Lyhne E.K."/>
            <person name="Kogle M.E."/>
            <person name="Wiebenga A."/>
            <person name="Kun R.S."/>
            <person name="Lubbers R.J."/>
            <person name="Makela M.R."/>
            <person name="Barry K."/>
            <person name="Chovatia M."/>
            <person name="Clum A."/>
            <person name="Daum C."/>
            <person name="Haridas S."/>
            <person name="He G."/>
            <person name="LaButti K."/>
            <person name="Lipzen A."/>
            <person name="Mondo S."/>
            <person name="Riley R."/>
            <person name="Salamov A."/>
            <person name="Simmons B.A."/>
            <person name="Magnuson J.K."/>
            <person name="Henrissat B."/>
            <person name="Mortensen U.H."/>
            <person name="Larsen T.O."/>
            <person name="Devries R.P."/>
            <person name="Grigoriev I.V."/>
            <person name="Machida M."/>
            <person name="Baker S.E."/>
            <person name="Andersen M.R."/>
        </authorList>
    </citation>
    <scope>NUCLEOTIDE SEQUENCE [LARGE SCALE GENOMIC DNA]</scope>
    <source>
        <strain evidence="5 6">CBS 151.66</strain>
    </source>
</reference>
<evidence type="ECO:0000259" key="4">
    <source>
        <dbReference type="PROSITE" id="PS50011"/>
    </source>
</evidence>
<organism evidence="5 6">
    <name type="scientific">Aspergillus leporis</name>
    <dbReference type="NCBI Taxonomy" id="41062"/>
    <lineage>
        <taxon>Eukaryota</taxon>
        <taxon>Fungi</taxon>
        <taxon>Dikarya</taxon>
        <taxon>Ascomycota</taxon>
        <taxon>Pezizomycotina</taxon>
        <taxon>Eurotiomycetes</taxon>
        <taxon>Eurotiomycetidae</taxon>
        <taxon>Eurotiales</taxon>
        <taxon>Aspergillaceae</taxon>
        <taxon>Aspergillus</taxon>
        <taxon>Aspergillus subgen. Circumdati</taxon>
    </lineage>
</organism>
<dbReference type="InterPro" id="IPR000719">
    <property type="entry name" value="Prot_kinase_dom"/>
</dbReference>
<gene>
    <name evidence="5" type="ORF">BDV29DRAFT_200918</name>
</gene>
<dbReference type="PROSITE" id="PS50011">
    <property type="entry name" value="PROTEIN_KINASE_DOM"/>
    <property type="match status" value="1"/>
</dbReference>
<dbReference type="Gene3D" id="1.10.510.10">
    <property type="entry name" value="Transferase(Phosphotransferase) domain 1"/>
    <property type="match status" value="1"/>
</dbReference>
<dbReference type="AlphaFoldDB" id="A0A5N5X5B5"/>
<dbReference type="GO" id="GO:0035556">
    <property type="term" value="P:intracellular signal transduction"/>
    <property type="evidence" value="ECO:0007669"/>
    <property type="project" value="TreeGrafter"/>
</dbReference>
<dbReference type="PANTHER" id="PTHR24346:SF76">
    <property type="entry name" value="NON-SPECIFIC SERINE_THREONINE PROTEIN KINASE"/>
    <property type="match status" value="1"/>
</dbReference>
<dbReference type="GO" id="GO:0000226">
    <property type="term" value="P:microtubule cytoskeleton organization"/>
    <property type="evidence" value="ECO:0007669"/>
    <property type="project" value="TreeGrafter"/>
</dbReference>
<evidence type="ECO:0000313" key="6">
    <source>
        <dbReference type="Proteomes" id="UP000326565"/>
    </source>
</evidence>
<dbReference type="GO" id="GO:0005524">
    <property type="term" value="F:ATP binding"/>
    <property type="evidence" value="ECO:0007669"/>
    <property type="project" value="UniProtKB-KW"/>
</dbReference>
<dbReference type="GO" id="GO:0005737">
    <property type="term" value="C:cytoplasm"/>
    <property type="evidence" value="ECO:0007669"/>
    <property type="project" value="TreeGrafter"/>
</dbReference>